<dbReference type="InterPro" id="IPR001073">
    <property type="entry name" value="C1q_dom"/>
</dbReference>
<dbReference type="AlphaFoldDB" id="A0A2C9LE30"/>
<accession>A0A2C9LE30</accession>
<evidence type="ECO:0000313" key="2">
    <source>
        <dbReference type="EnsemblMetazoa" id="BGLB030137-PA"/>
    </source>
</evidence>
<dbReference type="InterPro" id="IPR008983">
    <property type="entry name" value="Tumour_necrosis_fac-like_dom"/>
</dbReference>
<dbReference type="OrthoDB" id="6108348at2759"/>
<dbReference type="Gene3D" id="2.60.120.40">
    <property type="match status" value="1"/>
</dbReference>
<dbReference type="SUPFAM" id="SSF49842">
    <property type="entry name" value="TNF-like"/>
    <property type="match status" value="1"/>
</dbReference>
<evidence type="ECO:0000259" key="1">
    <source>
        <dbReference type="Pfam" id="PF00386"/>
    </source>
</evidence>
<protein>
    <recommendedName>
        <fullName evidence="1">C1q domain-containing protein</fullName>
    </recommendedName>
</protein>
<dbReference type="VEuPathDB" id="VectorBase:BGLB030137"/>
<evidence type="ECO:0000313" key="3">
    <source>
        <dbReference type="Proteomes" id="UP000076420"/>
    </source>
</evidence>
<name>A0A2C9LE30_BIOGL</name>
<dbReference type="EnsemblMetazoa" id="BGLB030137-RA">
    <property type="protein sequence ID" value="BGLB030137-PA"/>
    <property type="gene ID" value="BGLB030137"/>
</dbReference>
<dbReference type="VEuPathDB" id="VectorBase:BGLAX_037371"/>
<proteinExistence type="predicted"/>
<feature type="domain" description="C1q" evidence="1">
    <location>
        <begin position="97"/>
        <end position="197"/>
    </location>
</feature>
<organism evidence="2 3">
    <name type="scientific">Biomphalaria glabrata</name>
    <name type="common">Bloodfluke planorb</name>
    <name type="synonym">Freshwater snail</name>
    <dbReference type="NCBI Taxonomy" id="6526"/>
    <lineage>
        <taxon>Eukaryota</taxon>
        <taxon>Metazoa</taxon>
        <taxon>Spiralia</taxon>
        <taxon>Lophotrochozoa</taxon>
        <taxon>Mollusca</taxon>
        <taxon>Gastropoda</taxon>
        <taxon>Heterobranchia</taxon>
        <taxon>Euthyneura</taxon>
        <taxon>Panpulmonata</taxon>
        <taxon>Hygrophila</taxon>
        <taxon>Lymnaeoidea</taxon>
        <taxon>Planorbidae</taxon>
        <taxon>Biomphalaria</taxon>
    </lineage>
</organism>
<dbReference type="Pfam" id="PF00386">
    <property type="entry name" value="C1q"/>
    <property type="match status" value="1"/>
</dbReference>
<dbReference type="Proteomes" id="UP000076420">
    <property type="component" value="Unassembled WGS sequence"/>
</dbReference>
<dbReference type="KEGG" id="bgt:106073699"/>
<gene>
    <name evidence="2" type="primary">106073699</name>
</gene>
<sequence>MVLSIMTDNEMTESDDHSSSFKLKFKIVWTLVKHKCTGLNKFISRKLTRLQERKLYRQRASCSIYDLVEKVAYLESRLEGVSECLKKDNSLPIGFCAYVPYTVKLQAQATLNCFYLIKCNHGSGFNASTGVFTAPSEGLYFASITLDIVGSEKVDALVVKDSGGRRDVVAKVSSGTQGTCACATAAFIMSKQDTLYAECIGSQTQGAAQNIAYRDVCKRDMRAAGINEGLWLEIARDRTAWRQTVRAGVSLPESKRIETKKAALSASPKTDTYT</sequence>
<reference evidence="2" key="1">
    <citation type="submission" date="2020-05" db="UniProtKB">
        <authorList>
            <consortium name="EnsemblMetazoa"/>
        </authorList>
    </citation>
    <scope>IDENTIFICATION</scope>
    <source>
        <strain evidence="2">BB02</strain>
    </source>
</reference>